<dbReference type="EMBL" id="RBNX01000037">
    <property type="protein sequence ID" value="RML83551.1"/>
    <property type="molecule type" value="Genomic_DNA"/>
</dbReference>
<proteinExistence type="predicted"/>
<reference evidence="1 2" key="1">
    <citation type="submission" date="2018-08" db="EMBL/GenBank/DDBJ databases">
        <title>Recombination of ecologically and evolutionarily significant loci maintains genetic cohesion in the Pseudomonas syringae species complex.</title>
        <authorList>
            <person name="Dillon M."/>
            <person name="Thakur S."/>
            <person name="Almeida R.N.D."/>
            <person name="Weir B.S."/>
            <person name="Guttman D.S."/>
        </authorList>
    </citation>
    <scope>NUCLEOTIDE SEQUENCE [LARGE SCALE GENOMIC DNA]</scope>
    <source>
        <strain evidence="1 2">ICMP 2851</strain>
    </source>
</reference>
<dbReference type="Proteomes" id="UP000280350">
    <property type="component" value="Unassembled WGS sequence"/>
</dbReference>
<protein>
    <submittedName>
        <fullName evidence="1">Uncharacterized protein</fullName>
    </submittedName>
</protein>
<comment type="caution">
    <text evidence="1">The sequence shown here is derived from an EMBL/GenBank/DDBJ whole genome shotgun (WGS) entry which is preliminary data.</text>
</comment>
<accession>A0AAX1VZF0</accession>
<gene>
    <name evidence="1" type="ORF">ALQ89_200091</name>
</gene>
<organism evidence="1 2">
    <name type="scientific">Pseudomonas amygdali pv. tabaci</name>
    <name type="common">Pseudomonas syringae pv. tabaci</name>
    <dbReference type="NCBI Taxonomy" id="322"/>
    <lineage>
        <taxon>Bacteria</taxon>
        <taxon>Pseudomonadati</taxon>
        <taxon>Pseudomonadota</taxon>
        <taxon>Gammaproteobacteria</taxon>
        <taxon>Pseudomonadales</taxon>
        <taxon>Pseudomonadaceae</taxon>
        <taxon>Pseudomonas</taxon>
        <taxon>Pseudomonas amygdali</taxon>
    </lineage>
</organism>
<sequence length="38" mass="3917">MMGSARMNSVLAATAFRAAGRLELTGDGSAPLTVRSYS</sequence>
<evidence type="ECO:0000313" key="1">
    <source>
        <dbReference type="EMBL" id="RML83551.1"/>
    </source>
</evidence>
<name>A0AAX1VZF0_PSEAJ</name>
<evidence type="ECO:0000313" key="2">
    <source>
        <dbReference type="Proteomes" id="UP000280350"/>
    </source>
</evidence>
<dbReference type="AlphaFoldDB" id="A0AAX1VZF0"/>